<comment type="caution">
    <text evidence="2">The sequence shown here is derived from an EMBL/GenBank/DDBJ whole genome shotgun (WGS) entry which is preliminary data.</text>
</comment>
<dbReference type="Pfam" id="PF07666">
    <property type="entry name" value="MpPF26"/>
    <property type="match status" value="1"/>
</dbReference>
<accession>A0ABV5FDL1</accession>
<dbReference type="Proteomes" id="UP001589585">
    <property type="component" value="Unassembled WGS sequence"/>
</dbReference>
<evidence type="ECO:0000256" key="1">
    <source>
        <dbReference type="SAM" id="Phobius"/>
    </source>
</evidence>
<feature type="transmembrane region" description="Helical" evidence="1">
    <location>
        <begin position="66"/>
        <end position="91"/>
    </location>
</feature>
<dbReference type="InterPro" id="IPR011655">
    <property type="entry name" value="MpPF26"/>
</dbReference>
<protein>
    <submittedName>
        <fullName evidence="2">CCC motif membrane protein</fullName>
    </submittedName>
</protein>
<feature type="transmembrane region" description="Helical" evidence="1">
    <location>
        <begin position="12"/>
        <end position="41"/>
    </location>
</feature>
<gene>
    <name evidence="2" type="ORF">ACFFU9_12430</name>
</gene>
<evidence type="ECO:0000313" key="3">
    <source>
        <dbReference type="Proteomes" id="UP001589585"/>
    </source>
</evidence>
<proteinExistence type="predicted"/>
<organism evidence="2 3">
    <name type="scientific">Mariniflexile ostreae</name>
    <dbReference type="NCBI Taxonomy" id="1520892"/>
    <lineage>
        <taxon>Bacteria</taxon>
        <taxon>Pseudomonadati</taxon>
        <taxon>Bacteroidota</taxon>
        <taxon>Flavobacteriia</taxon>
        <taxon>Flavobacteriales</taxon>
        <taxon>Flavobacteriaceae</taxon>
        <taxon>Mariniflexile</taxon>
    </lineage>
</organism>
<dbReference type="RefSeq" id="WP_379861780.1">
    <property type="nucleotide sequence ID" value="NZ_JBHMFC010000081.1"/>
</dbReference>
<evidence type="ECO:0000313" key="2">
    <source>
        <dbReference type="EMBL" id="MFB9057547.1"/>
    </source>
</evidence>
<keyword evidence="1" id="KW-1133">Transmembrane helix</keyword>
<name>A0ABV5FDL1_9FLAO</name>
<reference evidence="2 3" key="1">
    <citation type="submission" date="2024-09" db="EMBL/GenBank/DDBJ databases">
        <authorList>
            <person name="Sun Q."/>
            <person name="Mori K."/>
        </authorList>
    </citation>
    <scope>NUCLEOTIDE SEQUENCE [LARGE SCALE GENOMIC DNA]</scope>
    <source>
        <strain evidence="2 3">CECT 8622</strain>
    </source>
</reference>
<sequence>MEKQTLQNSTLILIFGIFSILTCCCYGVLGLIMGITALVLAKKATDTYRENPELYKGFQNVRTGKVLAIVGIILSVLYIIFMVGAISYFGWNNLQDEAFMQEKIQELLGR</sequence>
<dbReference type="NCBIfam" id="NF040945">
    <property type="entry name" value="CCC_membrane"/>
    <property type="match status" value="1"/>
</dbReference>
<keyword evidence="1" id="KW-0812">Transmembrane</keyword>
<keyword evidence="1" id="KW-0472">Membrane</keyword>
<dbReference type="EMBL" id="JBHMFC010000081">
    <property type="protein sequence ID" value="MFB9057547.1"/>
    <property type="molecule type" value="Genomic_DNA"/>
</dbReference>
<keyword evidence="3" id="KW-1185">Reference proteome</keyword>